<feature type="region of interest" description="Disordered" evidence="1">
    <location>
        <begin position="206"/>
        <end position="239"/>
    </location>
</feature>
<dbReference type="OrthoDB" id="9786141at2"/>
<dbReference type="InterPro" id="IPR054105">
    <property type="entry name" value="WHD_NrtR"/>
</dbReference>
<dbReference type="AlphaFoldDB" id="A0A558H2B4"/>
<dbReference type="Pfam" id="PF00293">
    <property type="entry name" value="NUDIX"/>
    <property type="match status" value="1"/>
</dbReference>
<evidence type="ECO:0000313" key="3">
    <source>
        <dbReference type="EMBL" id="TVU63269.1"/>
    </source>
</evidence>
<protein>
    <submittedName>
        <fullName evidence="3">NUDIX hydrolase</fullName>
    </submittedName>
</protein>
<dbReference type="SUPFAM" id="SSF46785">
    <property type="entry name" value="Winged helix' DNA-binding domain"/>
    <property type="match status" value="1"/>
</dbReference>
<dbReference type="EMBL" id="VNFK01000006">
    <property type="protein sequence ID" value="TVU63269.1"/>
    <property type="molecule type" value="Genomic_DNA"/>
</dbReference>
<gene>
    <name evidence="3" type="ORF">FQP90_09785</name>
</gene>
<dbReference type="InterPro" id="IPR015797">
    <property type="entry name" value="NUDIX_hydrolase-like_dom_sf"/>
</dbReference>
<dbReference type="GO" id="GO:0016787">
    <property type="term" value="F:hydrolase activity"/>
    <property type="evidence" value="ECO:0007669"/>
    <property type="project" value="UniProtKB-KW"/>
</dbReference>
<dbReference type="SUPFAM" id="SSF55811">
    <property type="entry name" value="Nudix"/>
    <property type="match status" value="1"/>
</dbReference>
<accession>A0A558H2B4</accession>
<dbReference type="InterPro" id="IPR000086">
    <property type="entry name" value="NUDIX_hydrolase_dom"/>
</dbReference>
<sequence>MNAVNTNSANVAERRLAPPSLAISTVIFALRPSEKSGRPTLWLPLVRRIREPYKDLWALPGGPLAHDESLQDAASRNLRETTGLTPHYLEQLYAFGGLHRSPTQRVVSIVYWALVQPTEAALADESENVRWFRADRLGELAFDHNAIVDYALWRLRNKMAYGSIAYHLLGEFFTLAQVREVYEAVLDRQLDPANFRRHVKATPEIEETGEYLQGGKHRPPRLYRFTGTPGLGPDNRSTP</sequence>
<dbReference type="Gene3D" id="1.10.10.10">
    <property type="entry name" value="Winged helix-like DNA-binding domain superfamily/Winged helix DNA-binding domain"/>
    <property type="match status" value="1"/>
</dbReference>
<dbReference type="InterPro" id="IPR036388">
    <property type="entry name" value="WH-like_DNA-bd_sf"/>
</dbReference>
<dbReference type="PANTHER" id="PTHR43736:SF4">
    <property type="entry name" value="SLR1690 PROTEIN"/>
    <property type="match status" value="1"/>
</dbReference>
<dbReference type="CDD" id="cd18873">
    <property type="entry name" value="NUDIX_NadM_like"/>
    <property type="match status" value="1"/>
</dbReference>
<proteinExistence type="predicted"/>
<dbReference type="PANTHER" id="PTHR43736">
    <property type="entry name" value="ADP-RIBOSE PYROPHOSPHATASE"/>
    <property type="match status" value="1"/>
</dbReference>
<organism evidence="3 4">
    <name type="scientific">Paenarthrobacter nitroguajacolicus</name>
    <name type="common">Arthrobacter nitroguajacolicus</name>
    <dbReference type="NCBI Taxonomy" id="211146"/>
    <lineage>
        <taxon>Bacteria</taxon>
        <taxon>Bacillati</taxon>
        <taxon>Actinomycetota</taxon>
        <taxon>Actinomycetes</taxon>
        <taxon>Micrococcales</taxon>
        <taxon>Micrococcaceae</taxon>
        <taxon>Paenarthrobacter</taxon>
    </lineage>
</organism>
<keyword evidence="3" id="KW-0378">Hydrolase</keyword>
<reference evidence="3 4" key="1">
    <citation type="submission" date="2019-07" db="EMBL/GenBank/DDBJ databases">
        <title>Diversity of Bacteria from Kongsfjorden, Arctic.</title>
        <authorList>
            <person name="Yu Y."/>
        </authorList>
    </citation>
    <scope>NUCLEOTIDE SEQUENCE [LARGE SCALE GENOMIC DNA]</scope>
    <source>
        <strain evidence="3 4">SM1928</strain>
    </source>
</reference>
<feature type="domain" description="Nudix hydrolase" evidence="2">
    <location>
        <begin position="18"/>
        <end position="156"/>
    </location>
</feature>
<dbReference type="Proteomes" id="UP000316500">
    <property type="component" value="Unassembled WGS sequence"/>
</dbReference>
<evidence type="ECO:0000313" key="4">
    <source>
        <dbReference type="Proteomes" id="UP000316500"/>
    </source>
</evidence>
<name>A0A558H2B4_PAENT</name>
<evidence type="ECO:0000259" key="2">
    <source>
        <dbReference type="PROSITE" id="PS51462"/>
    </source>
</evidence>
<dbReference type="Gene3D" id="3.90.79.10">
    <property type="entry name" value="Nucleoside Triphosphate Pyrophosphohydrolase"/>
    <property type="match status" value="1"/>
</dbReference>
<dbReference type="InterPro" id="IPR036390">
    <property type="entry name" value="WH_DNA-bd_sf"/>
</dbReference>
<dbReference type="PROSITE" id="PS51462">
    <property type="entry name" value="NUDIX"/>
    <property type="match status" value="1"/>
</dbReference>
<comment type="caution">
    <text evidence="3">The sequence shown here is derived from an EMBL/GenBank/DDBJ whole genome shotgun (WGS) entry which is preliminary data.</text>
</comment>
<dbReference type="Pfam" id="PF21906">
    <property type="entry name" value="WHD_NrtR"/>
    <property type="match status" value="1"/>
</dbReference>
<evidence type="ECO:0000256" key="1">
    <source>
        <dbReference type="SAM" id="MobiDB-lite"/>
    </source>
</evidence>
<dbReference type="RefSeq" id="WP_144649683.1">
    <property type="nucleotide sequence ID" value="NZ_VNFK01000006.1"/>
</dbReference>